<dbReference type="Proteomes" id="UP000034492">
    <property type="component" value="Unassembled WGS sequence"/>
</dbReference>
<dbReference type="GO" id="GO:1990904">
    <property type="term" value="C:ribonucleoprotein complex"/>
    <property type="evidence" value="ECO:0007669"/>
    <property type="project" value="UniProtKB-KW"/>
</dbReference>
<evidence type="ECO:0000256" key="1">
    <source>
        <dbReference type="ARBA" id="ARBA00010531"/>
    </source>
</evidence>
<dbReference type="SUPFAM" id="SSF56808">
    <property type="entry name" value="Ribosomal protein L1"/>
    <property type="match status" value="1"/>
</dbReference>
<dbReference type="FunFam" id="3.40.50.790:FF:000001">
    <property type="entry name" value="50S ribosomal protein L1"/>
    <property type="match status" value="1"/>
</dbReference>
<dbReference type="AlphaFoldDB" id="A0A0G0EQ34"/>
<feature type="compositionally biased region" description="Basic and acidic residues" evidence="8">
    <location>
        <begin position="121"/>
        <end position="133"/>
    </location>
</feature>
<feature type="region of interest" description="Disordered" evidence="8">
    <location>
        <begin position="1"/>
        <end position="133"/>
    </location>
</feature>
<evidence type="ECO:0000256" key="7">
    <source>
        <dbReference type="ARBA" id="ARBA00035452"/>
    </source>
</evidence>
<dbReference type="PANTHER" id="PTHR36427:SF3">
    <property type="entry name" value="LARGE RIBOSOMAL SUBUNIT PROTEIN UL1M"/>
    <property type="match status" value="1"/>
</dbReference>
<dbReference type="Gene3D" id="3.40.50.790">
    <property type="match status" value="1"/>
</dbReference>
<dbReference type="Pfam" id="PF00687">
    <property type="entry name" value="Ribosomal_L1"/>
    <property type="match status" value="1"/>
</dbReference>
<dbReference type="Gene3D" id="3.30.190.20">
    <property type="match status" value="1"/>
</dbReference>
<comment type="similarity">
    <text evidence="1">Belongs to the universal ribosomal protein uL1 family.</text>
</comment>
<dbReference type="InterPro" id="IPR023674">
    <property type="entry name" value="Ribosomal_uL1-like"/>
</dbReference>
<keyword evidence="5" id="KW-0687">Ribonucleoprotein</keyword>
<evidence type="ECO:0000256" key="2">
    <source>
        <dbReference type="ARBA" id="ARBA00022491"/>
    </source>
</evidence>
<name>A0A0G0EQ34_9BACT</name>
<evidence type="ECO:0000256" key="6">
    <source>
        <dbReference type="ARBA" id="ARBA00035241"/>
    </source>
</evidence>
<dbReference type="EMBL" id="LBSA01000017">
    <property type="protein sequence ID" value="KKQ09063.1"/>
    <property type="molecule type" value="Genomic_DNA"/>
</dbReference>
<evidence type="ECO:0000256" key="3">
    <source>
        <dbReference type="ARBA" id="ARBA00022845"/>
    </source>
</evidence>
<keyword evidence="2" id="KW-0678">Repressor</keyword>
<evidence type="ECO:0000313" key="9">
    <source>
        <dbReference type="EMBL" id="KKQ09063.1"/>
    </source>
</evidence>
<feature type="compositionally biased region" description="Basic and acidic residues" evidence="8">
    <location>
        <begin position="38"/>
        <end position="52"/>
    </location>
</feature>
<evidence type="ECO:0000313" key="10">
    <source>
        <dbReference type="Proteomes" id="UP000034492"/>
    </source>
</evidence>
<keyword evidence="4 9" id="KW-0689">Ribosomal protein</keyword>
<evidence type="ECO:0000256" key="8">
    <source>
        <dbReference type="SAM" id="MobiDB-lite"/>
    </source>
</evidence>
<reference evidence="9 10" key="1">
    <citation type="journal article" date="2015" name="Nature">
        <title>rRNA introns, odd ribosomes, and small enigmatic genomes across a large radiation of phyla.</title>
        <authorList>
            <person name="Brown C.T."/>
            <person name="Hug L.A."/>
            <person name="Thomas B.C."/>
            <person name="Sharon I."/>
            <person name="Castelle C.J."/>
            <person name="Singh A."/>
            <person name="Wilkins M.J."/>
            <person name="Williams K.H."/>
            <person name="Banfield J.F."/>
        </authorList>
    </citation>
    <scope>NUCLEOTIDE SEQUENCE [LARGE SCALE GENOMIC DNA]</scope>
</reference>
<proteinExistence type="inferred from homology"/>
<dbReference type="GO" id="GO:0006417">
    <property type="term" value="P:regulation of translation"/>
    <property type="evidence" value="ECO:0007669"/>
    <property type="project" value="UniProtKB-KW"/>
</dbReference>
<feature type="compositionally biased region" description="Basic and acidic residues" evidence="8">
    <location>
        <begin position="60"/>
        <end position="75"/>
    </location>
</feature>
<dbReference type="InterPro" id="IPR016095">
    <property type="entry name" value="Ribosomal_uL1_3-a/b-sand"/>
</dbReference>
<dbReference type="InterPro" id="IPR028364">
    <property type="entry name" value="Ribosomal_uL1/biogenesis"/>
</dbReference>
<keyword evidence="3" id="KW-0810">Translation regulation</keyword>
<feature type="compositionally biased region" description="Basic and acidic residues" evidence="8">
    <location>
        <begin position="16"/>
        <end position="31"/>
    </location>
</feature>
<dbReference type="PANTHER" id="PTHR36427">
    <property type="entry name" value="54S RIBOSOMAL PROTEIN L1, MITOCHONDRIAL"/>
    <property type="match status" value="1"/>
</dbReference>
<accession>A0A0G0EQ34</accession>
<dbReference type="GO" id="GO:0005840">
    <property type="term" value="C:ribosome"/>
    <property type="evidence" value="ECO:0007669"/>
    <property type="project" value="UniProtKB-KW"/>
</dbReference>
<organism evidence="9 10">
    <name type="scientific">Candidatus Daviesbacteria bacterium GW2011_GWB1_36_5</name>
    <dbReference type="NCBI Taxonomy" id="1618426"/>
    <lineage>
        <taxon>Bacteria</taxon>
        <taxon>Candidatus Daviesiibacteriota</taxon>
    </lineage>
</organism>
<dbReference type="PATRIC" id="fig|1618426.3.peg.624"/>
<sequence length="335" mass="36651">MGKKKLAVIDDSQVEPEVKNQKSKVKKESEKVNPNPELLEKERAQARAEAKKVNPNPEVLAKEKAEEKKVQKDSENSENQQVSKSEIQKSDSSDQSDISDTPSHSEFSENKSAQKKSQAQKHGEPKYRSSKYKEAAEKVEKAKKYAIDEAVNLVKETSYSKFDGSLEIHINTSVKNLRGLVSLPYASGKKLKIVAFGKGAEESGADIVGDDEKLNEIAKGKIDFDFIVTDPSWMPKLARAAKVLGPRGLMPNPKNGTISDNLKKAVEEIQSGKVEYKSEKIANVVHLSLGKISQPTEELSQNIKVLLGVVGKSKIKVATIAPSMGPGVKLDTSSI</sequence>
<protein>
    <recommendedName>
        <fullName evidence="6">Large ribosomal subunit protein uL1</fullName>
    </recommendedName>
    <alternativeName>
        <fullName evidence="7">50S ribosomal protein L1</fullName>
    </alternativeName>
</protein>
<dbReference type="CDD" id="cd00403">
    <property type="entry name" value="Ribosomal_L1"/>
    <property type="match status" value="1"/>
</dbReference>
<comment type="caution">
    <text evidence="9">The sequence shown here is derived from an EMBL/GenBank/DDBJ whole genome shotgun (WGS) entry which is preliminary data.</text>
</comment>
<gene>
    <name evidence="9" type="ORF">US19_C0017G0008</name>
</gene>
<evidence type="ECO:0000256" key="5">
    <source>
        <dbReference type="ARBA" id="ARBA00023274"/>
    </source>
</evidence>
<evidence type="ECO:0000256" key="4">
    <source>
        <dbReference type="ARBA" id="ARBA00022980"/>
    </source>
</evidence>